<dbReference type="Gene3D" id="3.30.559.10">
    <property type="entry name" value="Chloramphenicol acetyltransferase-like domain"/>
    <property type="match status" value="1"/>
</dbReference>
<dbReference type="GO" id="GO:0045254">
    <property type="term" value="C:pyruvate dehydrogenase complex"/>
    <property type="evidence" value="ECO:0007669"/>
    <property type="project" value="InterPro"/>
</dbReference>
<dbReference type="InterPro" id="IPR011053">
    <property type="entry name" value="Single_hybrid_motif"/>
</dbReference>
<keyword evidence="7" id="KW-0670">Pyruvate</keyword>
<gene>
    <name evidence="7" type="ORF">SAMN05660197_1507</name>
</gene>
<dbReference type="InterPro" id="IPR045257">
    <property type="entry name" value="E2/Pdx1"/>
</dbReference>
<dbReference type="GO" id="GO:0016746">
    <property type="term" value="F:acyltransferase activity"/>
    <property type="evidence" value="ECO:0007669"/>
    <property type="project" value="UniProtKB-KW"/>
</dbReference>
<dbReference type="InterPro" id="IPR003016">
    <property type="entry name" value="2-oxoA_DH_lipoyl-BS"/>
</dbReference>
<dbReference type="InterPro" id="IPR000089">
    <property type="entry name" value="Biotin_lipoyl"/>
</dbReference>
<dbReference type="Gene3D" id="2.40.50.100">
    <property type="match status" value="1"/>
</dbReference>
<comment type="similarity">
    <text evidence="2 4">Belongs to the 2-oxoacid dehydrogenase family.</text>
</comment>
<keyword evidence="3 4" id="KW-0450">Lipoyl</keyword>
<evidence type="ECO:0000256" key="3">
    <source>
        <dbReference type="ARBA" id="ARBA00022823"/>
    </source>
</evidence>
<evidence type="ECO:0000313" key="7">
    <source>
        <dbReference type="EMBL" id="SMC09685.1"/>
    </source>
</evidence>
<dbReference type="SUPFAM" id="SSF52777">
    <property type="entry name" value="CoA-dependent acyltransferases"/>
    <property type="match status" value="1"/>
</dbReference>
<evidence type="ECO:0000256" key="2">
    <source>
        <dbReference type="ARBA" id="ARBA00007317"/>
    </source>
</evidence>
<keyword evidence="4" id="KW-0012">Acyltransferase</keyword>
<feature type="compositionally biased region" description="Basic and acidic residues" evidence="5">
    <location>
        <begin position="91"/>
        <end position="111"/>
    </location>
</feature>
<dbReference type="STRING" id="1069081.SAMN05660197_1507"/>
<feature type="region of interest" description="Disordered" evidence="5">
    <location>
        <begin position="78"/>
        <end position="115"/>
    </location>
</feature>
<dbReference type="PANTHER" id="PTHR23151">
    <property type="entry name" value="DIHYDROLIPOAMIDE ACETYL/SUCCINYL-TRANSFERASE-RELATED"/>
    <property type="match status" value="1"/>
</dbReference>
<protein>
    <recommendedName>
        <fullName evidence="4">Dihydrolipoamide acetyltransferase component of pyruvate dehydrogenase complex</fullName>
        <ecNumber evidence="4">2.3.1.-</ecNumber>
    </recommendedName>
</protein>
<evidence type="ECO:0000256" key="5">
    <source>
        <dbReference type="SAM" id="MobiDB-lite"/>
    </source>
</evidence>
<keyword evidence="4 7" id="KW-0808">Transferase</keyword>
<dbReference type="PANTHER" id="PTHR23151:SF90">
    <property type="entry name" value="DIHYDROLIPOYLLYSINE-RESIDUE ACETYLTRANSFERASE COMPONENT OF PYRUVATE DEHYDROGENASE COMPLEX, MITOCHONDRIAL-RELATED"/>
    <property type="match status" value="1"/>
</dbReference>
<evidence type="ECO:0000259" key="6">
    <source>
        <dbReference type="PROSITE" id="PS50968"/>
    </source>
</evidence>
<name>A0A1W1WU12_9BACT</name>
<dbReference type="PROSITE" id="PS00189">
    <property type="entry name" value="LIPOYL"/>
    <property type="match status" value="1"/>
</dbReference>
<dbReference type="EMBL" id="FWWZ01000001">
    <property type="protein sequence ID" value="SMC09685.1"/>
    <property type="molecule type" value="Genomic_DNA"/>
</dbReference>
<evidence type="ECO:0000313" key="8">
    <source>
        <dbReference type="Proteomes" id="UP000192602"/>
    </source>
</evidence>
<dbReference type="InterPro" id="IPR001078">
    <property type="entry name" value="2-oxoacid_DH_actylTfrase"/>
</dbReference>
<organism evidence="7 8">
    <name type="scientific">Nitratiruptor tergarcus DSM 16512</name>
    <dbReference type="NCBI Taxonomy" id="1069081"/>
    <lineage>
        <taxon>Bacteria</taxon>
        <taxon>Pseudomonadati</taxon>
        <taxon>Campylobacterota</taxon>
        <taxon>Epsilonproteobacteria</taxon>
        <taxon>Nautiliales</taxon>
        <taxon>Nitratiruptoraceae</taxon>
        <taxon>Nitratiruptor</taxon>
    </lineage>
</organism>
<dbReference type="Proteomes" id="UP000192602">
    <property type="component" value="Unassembled WGS sequence"/>
</dbReference>
<sequence length="407" mass="45446">MDYKIVMPVLSDTMDKGKLIKWHVHEGDRVHKGDVIAEVESDKAIMEVQTFKDGVVKKLLAKEGDEVPVKEPIAILDTETKEAVAKPQAPTKKEQPKEEPSKQKEESKASQKSEVLPILQELMPTSTPPVEGYASPAAKKAAAKANIDIETLQKEGALPEPAHLKDVNEELLKRYFTPKALHLLKEYGIDANSFSLDHKIDEDEVLKYIKTHNIPQVLALSSNRLAVKKNVEASAKKPIYHIYETFSLYPPKNVKITSYLLKIIGDTMQNHPLTRAILDGESYKIYPTSNISVAVAKEDALYMAVCKNIESKSLEEIDQWVRNIKTRDYTPEDLQGSTFGLSNLGMFGVKAFDAMINKKDSGIAAFGKVEKNRVEVVFTFDHRILNGVDAAKFVSELKNNFAKGIDV</sequence>
<dbReference type="PROSITE" id="PS50968">
    <property type="entry name" value="BIOTINYL_LIPOYL"/>
    <property type="match status" value="1"/>
</dbReference>
<comment type="cofactor">
    <cofactor evidence="1 4">
        <name>(R)-lipoate</name>
        <dbReference type="ChEBI" id="CHEBI:83088"/>
    </cofactor>
</comment>
<feature type="domain" description="Lipoyl-binding" evidence="6">
    <location>
        <begin position="2"/>
        <end position="77"/>
    </location>
</feature>
<dbReference type="EC" id="2.3.1.-" evidence="4"/>
<dbReference type="AlphaFoldDB" id="A0A1W1WU12"/>
<proteinExistence type="inferred from homology"/>
<dbReference type="SUPFAM" id="SSF51230">
    <property type="entry name" value="Single hybrid motif"/>
    <property type="match status" value="1"/>
</dbReference>
<evidence type="ECO:0000256" key="1">
    <source>
        <dbReference type="ARBA" id="ARBA00001938"/>
    </source>
</evidence>
<dbReference type="GO" id="GO:0006086">
    <property type="term" value="P:pyruvate decarboxylation to acetyl-CoA"/>
    <property type="evidence" value="ECO:0007669"/>
    <property type="project" value="InterPro"/>
</dbReference>
<dbReference type="RefSeq" id="WP_084275901.1">
    <property type="nucleotide sequence ID" value="NZ_AP026671.1"/>
</dbReference>
<dbReference type="InterPro" id="IPR023213">
    <property type="entry name" value="CAT-like_dom_sf"/>
</dbReference>
<dbReference type="OrthoDB" id="9805770at2"/>
<dbReference type="Pfam" id="PF00198">
    <property type="entry name" value="2-oxoacid_dh"/>
    <property type="match status" value="1"/>
</dbReference>
<evidence type="ECO:0000256" key="4">
    <source>
        <dbReference type="RuleBase" id="RU003423"/>
    </source>
</evidence>
<accession>A0A1W1WU12</accession>
<keyword evidence="8" id="KW-1185">Reference proteome</keyword>
<reference evidence="8" key="1">
    <citation type="submission" date="2017-04" db="EMBL/GenBank/DDBJ databases">
        <authorList>
            <person name="Varghese N."/>
            <person name="Submissions S."/>
        </authorList>
    </citation>
    <scope>NUCLEOTIDE SEQUENCE [LARGE SCALE GENOMIC DNA]</scope>
    <source>
        <strain evidence="8">DSM 16512</strain>
    </source>
</reference>
<dbReference type="CDD" id="cd06849">
    <property type="entry name" value="lipoyl_domain"/>
    <property type="match status" value="1"/>
</dbReference>
<dbReference type="Pfam" id="PF00364">
    <property type="entry name" value="Biotin_lipoyl"/>
    <property type="match status" value="1"/>
</dbReference>